<feature type="compositionally biased region" description="Acidic residues" evidence="1">
    <location>
        <begin position="1007"/>
        <end position="1017"/>
    </location>
</feature>
<feature type="region of interest" description="Disordered" evidence="1">
    <location>
        <begin position="1145"/>
        <end position="2034"/>
    </location>
</feature>
<feature type="compositionally biased region" description="Gly residues" evidence="1">
    <location>
        <begin position="409"/>
        <end position="418"/>
    </location>
</feature>
<feature type="compositionally biased region" description="Basic and acidic residues" evidence="1">
    <location>
        <begin position="1872"/>
        <end position="1885"/>
    </location>
</feature>
<feature type="compositionally biased region" description="Pro residues" evidence="1">
    <location>
        <begin position="351"/>
        <end position="360"/>
    </location>
</feature>
<organism evidence="2 3">
    <name type="scientific">Friedmanniomyces endolithicus</name>
    <dbReference type="NCBI Taxonomy" id="329885"/>
    <lineage>
        <taxon>Eukaryota</taxon>
        <taxon>Fungi</taxon>
        <taxon>Dikarya</taxon>
        <taxon>Ascomycota</taxon>
        <taxon>Pezizomycotina</taxon>
        <taxon>Dothideomycetes</taxon>
        <taxon>Dothideomycetidae</taxon>
        <taxon>Mycosphaerellales</taxon>
        <taxon>Teratosphaeriaceae</taxon>
        <taxon>Friedmanniomyces</taxon>
    </lineage>
</organism>
<feature type="compositionally biased region" description="Basic and acidic residues" evidence="1">
    <location>
        <begin position="1019"/>
        <end position="1033"/>
    </location>
</feature>
<dbReference type="EMBL" id="JASUXU010000012">
    <property type="protein sequence ID" value="KAK0323625.1"/>
    <property type="molecule type" value="Genomic_DNA"/>
</dbReference>
<feature type="compositionally biased region" description="Basic and acidic residues" evidence="1">
    <location>
        <begin position="1489"/>
        <end position="1499"/>
    </location>
</feature>
<feature type="compositionally biased region" description="Basic and acidic residues" evidence="1">
    <location>
        <begin position="962"/>
        <end position="998"/>
    </location>
</feature>
<feature type="compositionally biased region" description="Low complexity" evidence="1">
    <location>
        <begin position="263"/>
        <end position="272"/>
    </location>
</feature>
<evidence type="ECO:0000313" key="2">
    <source>
        <dbReference type="EMBL" id="KAK0323625.1"/>
    </source>
</evidence>
<feature type="compositionally biased region" description="Low complexity" evidence="1">
    <location>
        <begin position="1438"/>
        <end position="1450"/>
    </location>
</feature>
<feature type="compositionally biased region" description="Low complexity" evidence="1">
    <location>
        <begin position="1266"/>
        <end position="1279"/>
    </location>
</feature>
<dbReference type="Proteomes" id="UP001168146">
    <property type="component" value="Unassembled WGS sequence"/>
</dbReference>
<comment type="caution">
    <text evidence="2">The sequence shown here is derived from an EMBL/GenBank/DDBJ whole genome shotgun (WGS) entry which is preliminary data.</text>
</comment>
<evidence type="ECO:0000313" key="3">
    <source>
        <dbReference type="Proteomes" id="UP001168146"/>
    </source>
</evidence>
<sequence>MAALVATYNGDLLAPDWLRRDTRPVRTGPIDTRHELRVRIKALAGLWEQLYLVKSGCTAKSHVHSTQVACETVYPGRELFRPIATPQVAGVPHPPPCDDDLPDAPPEYTLTEGLATAQLNVCDVDAPRSDTRAANTATRSATDEIDFSTPSGIRSHVNKKAKKAAKTAQKDKWAGSDDEGEKPAEGGEEGGGGDGAGGDAGFGAGGDGGDPPGDGGNGGDGGGGDDWATGASTAKGKKKKKKNAWEEFEADEAAKQGDDENADATPAAAAEPDAADDWGAFASVGGKKKKSKKGQPEPEPIADPVLDTIDLGGSGTLDATPPTVTEPDAADEWGFSGGKKKKGAKKGKNDPVPPPPPPAPENDMKFDEVNLNDDKLAPKLDLDFGLDAPAAETKSSGFSFGGGWGGGWGGSSSGGGAGAKATSSWGLGGTEEDKLGDIPKADDSWNFGAISGPTPAAKKDKKKKGGFDFDFDDLGGDAGDAGAATGDFASSAKAETLAEPDPWSFASTPATHGAKAKKGAKKGVMEVPAEVDIPPPPPPPVEEVKEDEFSSFAFGSKKDKKKGKKAGFASEPQSAIEPDLVPEPMVIPEVPAEVDVGGDDSWGGFGMSAKDKKKAKKGGKAGQTPFEEPAIVVVPEPVAEPQAAVMDDFGFGSSKKDKKKKGKSAFDDFEEKVIDVPPPPPPAPIEEPPPIEDPYGFPTAGSKKKKGSKKSAFDDIAPPTPAVPDPIVEEKAGGDDWLGGWGGKSGAYDSPAGGSNFMQPDAVVEPKVDDPWSTGTRKKGARKDTAKGIVEVVDPSPGASILLPESIQDKSAEEEPSWSAFGAVGKKDKKKAGKKGIVDPEPAFPPPPPVQGFDDLSLDTAPALVDFNETPADDFTSASSKKSKLKKGAKGVVEPPTDTKLSKTKSRDKYSPDDIIDIVDEGPAPPLPTLPVEPVAESPHEEKKASKWGLWGSSKTSSSTKSTKEKDREAKEAAEQKALEKKEVDKAAATEEQRKADDALFAAAMGEDPDEILDIIDEAPPKKSAKDSKDGKDSKKKSDKPTKVESKPSKGSKKSEPVAAIVDHPAPEPIMDLMDEPAPEEAPSAAGWGFWGAGLKPSKSGKKATAGAEMSKEIGTPDAWANEGPGLTELPKMPEVFFANDGVKSATSPVGKLAKESSSTSTSKSKTTSKSSSIQDRIKALQGDSADPPSAKKSPDSRKSKDREAAPPHAPLLSERELLTTAEAEPPVVVVPPSPEDRKSSSKKSTSKTSSSKKDRKDLAPLDTDPVSVLPLSSTSPLPGGFPTDNFSPEMPASPPKSSAKTSKTLKSSKTTKSSKSDAKPVIVDDTFDGLMGLDDTSAKLPTPPPEHSSKDDSKGHKKDRPKVVRDQGSNSWGFWGATPPATSSSKKDSRSKDGASSPVKERPATLSRSKSARKPTDRDPAEKASKSSGSDKDLKSASKSRPSSSRGQSFGAMFGLGSTPSRSKSTRIPSSRRQSNAVDDSGMMSPPPEEREVSDKAAKLMGMNRSKSTRDKPKTRKVPDPYAIDTDDMIMVDGPEDSAKDMPPAEKQSTSREKSRRSKRESTMMSGGLGGADDAVMVDAPRDESRVDDLAFDVRPPLVRRATTSAKKPGLMGGILGAFTSRPAAPDRRQSKAYDSDDGASRRKRESAYDDDRSKRLRRDDRKVGRSRNAPEADGATDGAPVTEAEDLEAKEARRAERRARRDREAAEEEARGVRRAEREEARKVKAREESDRLKQEDEEREARRKEERRAKRAERETRRAEEDRLALEEEAKATERRERRRERERERTEAEPAVRPTTSDRRRSYAPERPEDEEARRARREDRRLRRSVDPGTTATDKERPRTSRRRSDYPAPVDDYFDKRNGEPAPPPADEHNDRGEREADGRPYIQAGGDKTTSWVHSVNESPPPPPPVEGTIVDAPAHFAVDDGVPATHPFEETTARELKHRRGKEREGYANGNGEDVERRRRSRREREGEGIKSSSGGSGYDRQQSYGGPANSIGFNDMGVKSWDGRPAVQRSESKRGSWFKKIAGGL</sequence>
<feature type="region of interest" description="Disordered" evidence="1">
    <location>
        <begin position="648"/>
        <end position="1128"/>
    </location>
</feature>
<feature type="compositionally biased region" description="Basic and acidic residues" evidence="1">
    <location>
        <begin position="168"/>
        <end position="185"/>
    </location>
</feature>
<evidence type="ECO:0000256" key="1">
    <source>
        <dbReference type="SAM" id="MobiDB-lite"/>
    </source>
</evidence>
<feature type="compositionally biased region" description="Low complexity" evidence="1">
    <location>
        <begin position="1296"/>
        <end position="1314"/>
    </location>
</feature>
<protein>
    <submittedName>
        <fullName evidence="2">Uncharacterized protein</fullName>
    </submittedName>
</protein>
<feature type="compositionally biased region" description="Basic and acidic residues" evidence="1">
    <location>
        <begin position="1193"/>
        <end position="1206"/>
    </location>
</feature>
<feature type="region of interest" description="Disordered" evidence="1">
    <location>
        <begin position="130"/>
        <end position="366"/>
    </location>
</feature>
<accession>A0AAN6JBE0</accession>
<feature type="compositionally biased region" description="Basic and acidic residues" evidence="1">
    <location>
        <begin position="1689"/>
        <end position="1831"/>
    </location>
</feature>
<feature type="compositionally biased region" description="Basic and acidic residues" evidence="1">
    <location>
        <begin position="1386"/>
        <end position="1404"/>
    </location>
</feature>
<name>A0AAN6JBE0_9PEZI</name>
<reference evidence="2" key="1">
    <citation type="submission" date="2021-12" db="EMBL/GenBank/DDBJ databases">
        <title>Black yeast isolated from Biological Soil Crust.</title>
        <authorList>
            <person name="Kurbessoian T."/>
        </authorList>
    </citation>
    <scope>NUCLEOTIDE SEQUENCE</scope>
    <source>
        <strain evidence="2">CCFEE 5208</strain>
    </source>
</reference>
<feature type="compositionally biased region" description="Basic and acidic residues" evidence="1">
    <location>
        <begin position="1838"/>
        <end position="1851"/>
    </location>
</feature>
<feature type="region of interest" description="Disordered" evidence="1">
    <location>
        <begin position="552"/>
        <end position="629"/>
    </location>
</feature>
<proteinExistence type="predicted"/>
<feature type="region of interest" description="Disordered" evidence="1">
    <location>
        <begin position="409"/>
        <end position="464"/>
    </location>
</feature>
<feature type="compositionally biased region" description="Basic residues" evidence="1">
    <location>
        <begin position="156"/>
        <end position="165"/>
    </location>
</feature>
<feature type="compositionally biased region" description="Polar residues" evidence="1">
    <location>
        <begin position="1895"/>
        <end position="1905"/>
    </location>
</feature>
<feature type="compositionally biased region" description="Basic and acidic residues" evidence="1">
    <location>
        <begin position="1581"/>
        <end position="1590"/>
    </location>
</feature>
<feature type="compositionally biased region" description="Pro residues" evidence="1">
    <location>
        <begin position="676"/>
        <end position="692"/>
    </location>
</feature>
<feature type="compositionally biased region" description="Acidic residues" evidence="1">
    <location>
        <begin position="1526"/>
        <end position="1537"/>
    </location>
</feature>
<feature type="compositionally biased region" description="Basic and acidic residues" evidence="1">
    <location>
        <begin position="1538"/>
        <end position="1554"/>
    </location>
</feature>
<feature type="compositionally biased region" description="Basic and acidic residues" evidence="1">
    <location>
        <begin position="1415"/>
        <end position="1437"/>
    </location>
</feature>
<gene>
    <name evidence="2" type="ORF">LTR82_005372</name>
</gene>
<feature type="compositionally biased region" description="Basic and acidic residues" evidence="1">
    <location>
        <begin position="1039"/>
        <end position="1056"/>
    </location>
</feature>
<feature type="region of interest" description="Disordered" evidence="1">
    <location>
        <begin position="492"/>
        <end position="523"/>
    </location>
</feature>
<feature type="compositionally biased region" description="Gly residues" evidence="1">
    <location>
        <begin position="736"/>
        <end position="745"/>
    </location>
</feature>
<feature type="compositionally biased region" description="Basic and acidic residues" evidence="1">
    <location>
        <begin position="1626"/>
        <end position="1665"/>
    </location>
</feature>
<feature type="compositionally biased region" description="Polar residues" evidence="1">
    <location>
        <begin position="1459"/>
        <end position="1479"/>
    </location>
</feature>
<feature type="compositionally biased region" description="Gly residues" evidence="1">
    <location>
        <begin position="189"/>
        <end position="225"/>
    </location>
</feature>
<feature type="compositionally biased region" description="Basic and acidic residues" evidence="1">
    <location>
        <begin position="431"/>
        <end position="443"/>
    </location>
</feature>
<feature type="compositionally biased region" description="Low complexity" evidence="1">
    <location>
        <begin position="1157"/>
        <end position="1173"/>
    </location>
</feature>